<comment type="caution">
    <text evidence="1">The sequence shown here is derived from an EMBL/GenBank/DDBJ whole genome shotgun (WGS) entry which is preliminary data.</text>
</comment>
<accession>A0ABU1K0K6</accession>
<evidence type="ECO:0000313" key="1">
    <source>
        <dbReference type="EMBL" id="MDR6294401.1"/>
    </source>
</evidence>
<protein>
    <submittedName>
        <fullName evidence="1">Uncharacterized protein</fullName>
    </submittedName>
</protein>
<gene>
    <name evidence="1" type="ORF">E9232_006955</name>
</gene>
<evidence type="ECO:0000313" key="2">
    <source>
        <dbReference type="Proteomes" id="UP001262410"/>
    </source>
</evidence>
<dbReference type="Proteomes" id="UP001262410">
    <property type="component" value="Unassembled WGS sequence"/>
</dbReference>
<keyword evidence="2" id="KW-1185">Reference proteome</keyword>
<name>A0ABU1K0K6_9PROT</name>
<proteinExistence type="predicted"/>
<dbReference type="EMBL" id="JAVDPW010000019">
    <property type="protein sequence ID" value="MDR6294401.1"/>
    <property type="molecule type" value="Genomic_DNA"/>
</dbReference>
<dbReference type="RefSeq" id="WP_309801891.1">
    <property type="nucleotide sequence ID" value="NZ_JAVDPW010000019.1"/>
</dbReference>
<organism evidence="1 2">
    <name type="scientific">Inquilinus ginsengisoli</name>
    <dbReference type="NCBI Taxonomy" id="363840"/>
    <lineage>
        <taxon>Bacteria</taxon>
        <taxon>Pseudomonadati</taxon>
        <taxon>Pseudomonadota</taxon>
        <taxon>Alphaproteobacteria</taxon>
        <taxon>Rhodospirillales</taxon>
        <taxon>Rhodospirillaceae</taxon>
        <taxon>Inquilinus</taxon>
    </lineage>
</organism>
<sequence>MSPNTSPTTQRRPRTGLFRTGLWLCAIGLRRQWPLPGRADRDAASRSSVWTHTL</sequence>
<reference evidence="1 2" key="1">
    <citation type="submission" date="2023-07" db="EMBL/GenBank/DDBJ databases">
        <title>Sorghum-associated microbial communities from plants grown in Nebraska, USA.</title>
        <authorList>
            <person name="Schachtman D."/>
        </authorList>
    </citation>
    <scope>NUCLEOTIDE SEQUENCE [LARGE SCALE GENOMIC DNA]</scope>
    <source>
        <strain evidence="1 2">584</strain>
    </source>
</reference>